<evidence type="ECO:0000313" key="10">
    <source>
        <dbReference type="Proteomes" id="UP001057375"/>
    </source>
</evidence>
<dbReference type="Pfam" id="PF00464">
    <property type="entry name" value="SHMT"/>
    <property type="match status" value="1"/>
</dbReference>
<proteinExistence type="inferred from homology"/>
<organism evidence="9 10">
    <name type="scientific">Aduncisulcus paluster</name>
    <dbReference type="NCBI Taxonomy" id="2918883"/>
    <lineage>
        <taxon>Eukaryota</taxon>
        <taxon>Metamonada</taxon>
        <taxon>Carpediemonas-like organisms</taxon>
        <taxon>Aduncisulcus</taxon>
    </lineage>
</organism>
<keyword evidence="6 7" id="KW-0663">Pyridoxal phosphate</keyword>
<comment type="similarity">
    <text evidence="3 7">Belongs to the SHMT family.</text>
</comment>
<comment type="caution">
    <text evidence="9">The sequence shown here is derived from an EMBL/GenBank/DDBJ whole genome shotgun (WGS) entry which is preliminary data.</text>
</comment>
<accession>A0ABQ5KKI9</accession>
<dbReference type="PROSITE" id="PS00096">
    <property type="entry name" value="SHMT"/>
    <property type="match status" value="1"/>
</dbReference>
<evidence type="ECO:0000313" key="9">
    <source>
        <dbReference type="EMBL" id="GKT32436.1"/>
    </source>
</evidence>
<evidence type="ECO:0000256" key="6">
    <source>
        <dbReference type="ARBA" id="ARBA00022898"/>
    </source>
</evidence>
<dbReference type="InterPro" id="IPR019798">
    <property type="entry name" value="Ser_HO-MeTrfase_PLP_BS"/>
</dbReference>
<evidence type="ECO:0000256" key="5">
    <source>
        <dbReference type="ARBA" id="ARBA00022679"/>
    </source>
</evidence>
<dbReference type="PANTHER" id="PTHR11680:SF35">
    <property type="entry name" value="SERINE HYDROXYMETHYLTRANSFERASE 1"/>
    <property type="match status" value="1"/>
</dbReference>
<evidence type="ECO:0000256" key="2">
    <source>
        <dbReference type="ARBA" id="ARBA00004777"/>
    </source>
</evidence>
<dbReference type="EC" id="2.1.2.1" evidence="7"/>
<dbReference type="InterPro" id="IPR049943">
    <property type="entry name" value="Ser_HO-MeTrfase-like"/>
</dbReference>
<feature type="domain" description="Serine hydroxymethyltransferase-like" evidence="8">
    <location>
        <begin position="26"/>
        <end position="410"/>
    </location>
</feature>
<dbReference type="PANTHER" id="PTHR11680">
    <property type="entry name" value="SERINE HYDROXYMETHYLTRANSFERASE"/>
    <property type="match status" value="1"/>
</dbReference>
<protein>
    <recommendedName>
        <fullName evidence="7">Serine hydroxymethyltransferase</fullName>
        <ecNumber evidence="7">2.1.2.1</ecNumber>
    </recommendedName>
</protein>
<keyword evidence="4 7" id="KW-0554">One-carbon metabolism</keyword>
<evidence type="ECO:0000256" key="7">
    <source>
        <dbReference type="RuleBase" id="RU000585"/>
    </source>
</evidence>
<gene>
    <name evidence="9" type="ORF">ADUPG1_006599</name>
</gene>
<evidence type="ECO:0000256" key="3">
    <source>
        <dbReference type="ARBA" id="ARBA00006376"/>
    </source>
</evidence>
<dbReference type="CDD" id="cd00378">
    <property type="entry name" value="SHMT"/>
    <property type="match status" value="1"/>
</dbReference>
<dbReference type="Gene3D" id="3.90.1150.10">
    <property type="entry name" value="Aspartate Aminotransferase, domain 1"/>
    <property type="match status" value="1"/>
</dbReference>
<comment type="cofactor">
    <cofactor evidence="1 7">
        <name>pyridoxal 5'-phosphate</name>
        <dbReference type="ChEBI" id="CHEBI:597326"/>
    </cofactor>
</comment>
<dbReference type="InterPro" id="IPR015424">
    <property type="entry name" value="PyrdxlP-dep_Trfase"/>
</dbReference>
<dbReference type="SUPFAM" id="SSF53383">
    <property type="entry name" value="PLP-dependent transferases"/>
    <property type="match status" value="1"/>
</dbReference>
<dbReference type="Proteomes" id="UP001057375">
    <property type="component" value="Unassembled WGS sequence"/>
</dbReference>
<keyword evidence="5 7" id="KW-0808">Transferase</keyword>
<dbReference type="Gene3D" id="3.40.640.10">
    <property type="entry name" value="Type I PLP-dependent aspartate aminotransferase-like (Major domain)"/>
    <property type="match status" value="1"/>
</dbReference>
<comment type="function">
    <text evidence="7">Interconversion of serine and glycine.</text>
</comment>
<dbReference type="EMBL" id="BQXS01009987">
    <property type="protein sequence ID" value="GKT32436.1"/>
    <property type="molecule type" value="Genomic_DNA"/>
</dbReference>
<evidence type="ECO:0000256" key="4">
    <source>
        <dbReference type="ARBA" id="ARBA00022563"/>
    </source>
</evidence>
<keyword evidence="10" id="KW-1185">Reference proteome</keyword>
<dbReference type="InterPro" id="IPR015422">
    <property type="entry name" value="PyrdxlP-dep_Trfase_small"/>
</dbReference>
<comment type="catalytic activity">
    <reaction evidence="7">
        <text>(6R)-5,10-methylene-5,6,7,8-tetrahydrofolate + glycine + H2O = (6S)-5,6,7,8-tetrahydrofolate + L-serine</text>
        <dbReference type="Rhea" id="RHEA:15481"/>
        <dbReference type="ChEBI" id="CHEBI:15377"/>
        <dbReference type="ChEBI" id="CHEBI:15636"/>
        <dbReference type="ChEBI" id="CHEBI:33384"/>
        <dbReference type="ChEBI" id="CHEBI:57305"/>
        <dbReference type="ChEBI" id="CHEBI:57453"/>
        <dbReference type="EC" id="2.1.2.1"/>
    </reaction>
</comment>
<evidence type="ECO:0000256" key="1">
    <source>
        <dbReference type="ARBA" id="ARBA00001933"/>
    </source>
</evidence>
<reference evidence="9" key="1">
    <citation type="submission" date="2022-03" db="EMBL/GenBank/DDBJ databases">
        <title>Draft genome sequence of Aduncisulcus paluster, a free-living microaerophilic Fornicata.</title>
        <authorList>
            <person name="Yuyama I."/>
            <person name="Kume K."/>
            <person name="Tamura T."/>
            <person name="Inagaki Y."/>
            <person name="Hashimoto T."/>
        </authorList>
    </citation>
    <scope>NUCLEOTIDE SEQUENCE</scope>
    <source>
        <strain evidence="9">NY0171</strain>
    </source>
</reference>
<dbReference type="InterPro" id="IPR039429">
    <property type="entry name" value="SHMT-like_dom"/>
</dbReference>
<dbReference type="NCBIfam" id="NF000586">
    <property type="entry name" value="PRK00011.1"/>
    <property type="match status" value="1"/>
</dbReference>
<comment type="pathway">
    <text evidence="2 7">One-carbon metabolism; tetrahydrofolate interconversion.</text>
</comment>
<dbReference type="InterPro" id="IPR001085">
    <property type="entry name" value="Ser_HO-MeTrfase"/>
</dbReference>
<sequence>MLSRAVSKGFATSLAKTRPFIGNRHLETVDPEIFRLIQREEQRQFSEIQLIASESSASTAVIEALGSCLTSKYSEGYPKARYYGGNIVIDEVEMLAQSRALDLFGLSPDEWHVNVQPYSGSPANLAVYTGLLKPHDRLMGLDLPDGGHLTHGFRNARGAVSATGLFFESLPYHLDPATGLIDYDALEKSALNYRPKLLICGASSYPRHIDFARMRSIADKVGAILMCDMAHIAGLVAAGAHPSPFPYCDVVTSTTHKTLRGPRAGIIFCRKEFAKKIDAAVFPGLQGGPHDNAIAAMAVAFKEAKEPEFKECQFQVVKNASALGKRLVKGGVKLVSGGTDNHICLCDVKSSLGIDGARVERVLELSHISVNKNSVPGDKSAFVPGGLRLGTPLLTSRGMDEKDMEKVGDFLLEGIDIARTLKKTTGTKKLKEFKRAVDGMGGARIKEIAELGKKVVDFTSQFPIPGIDAGKFGFM</sequence>
<dbReference type="PIRSF" id="PIRSF000412">
    <property type="entry name" value="SHMT"/>
    <property type="match status" value="1"/>
</dbReference>
<name>A0ABQ5KKI9_9EUKA</name>
<dbReference type="InterPro" id="IPR015421">
    <property type="entry name" value="PyrdxlP-dep_Trfase_major"/>
</dbReference>
<dbReference type="HAMAP" id="MF_00051">
    <property type="entry name" value="SHMT"/>
    <property type="match status" value="1"/>
</dbReference>
<evidence type="ECO:0000259" key="8">
    <source>
        <dbReference type="Pfam" id="PF00464"/>
    </source>
</evidence>